<dbReference type="EMBL" id="BARS01001090">
    <property type="protein sequence ID" value="GAF85488.1"/>
    <property type="molecule type" value="Genomic_DNA"/>
</dbReference>
<proteinExistence type="predicted"/>
<accession>X0SWD9</accession>
<name>X0SWD9_9ZZZZ</name>
<dbReference type="Pfam" id="PF16586">
    <property type="entry name" value="DUF5060"/>
    <property type="match status" value="1"/>
</dbReference>
<feature type="non-terminal residue" evidence="2">
    <location>
        <position position="86"/>
    </location>
</feature>
<evidence type="ECO:0000313" key="2">
    <source>
        <dbReference type="EMBL" id="GAF85488.1"/>
    </source>
</evidence>
<reference evidence="2" key="1">
    <citation type="journal article" date="2014" name="Front. Microbiol.">
        <title>High frequency of phylogenetically diverse reductive dehalogenase-homologous genes in deep subseafloor sedimentary metagenomes.</title>
        <authorList>
            <person name="Kawai M."/>
            <person name="Futagami T."/>
            <person name="Toyoda A."/>
            <person name="Takaki Y."/>
            <person name="Nishi S."/>
            <person name="Hori S."/>
            <person name="Arai W."/>
            <person name="Tsubouchi T."/>
            <person name="Morono Y."/>
            <person name="Uchiyama I."/>
            <person name="Ito T."/>
            <person name="Fujiyama A."/>
            <person name="Inagaki F."/>
            <person name="Takami H."/>
        </authorList>
    </citation>
    <scope>NUCLEOTIDE SEQUENCE</scope>
    <source>
        <strain evidence="2">Expedition CK06-06</strain>
    </source>
</reference>
<protein>
    <recommendedName>
        <fullName evidence="1">DUF5060 domain-containing protein</fullName>
    </recommendedName>
</protein>
<sequence>MKMRLNRVRLGRIKFLFLTFLALLAATTIAEGKSNSPRWGIFELALKGPEGGNPFIDVKLSAEFKQRGRVFKPEGFYDGNGVYRIR</sequence>
<comment type="caution">
    <text evidence="2">The sequence shown here is derived from an EMBL/GenBank/DDBJ whole genome shotgun (WGS) entry which is preliminary data.</text>
</comment>
<feature type="domain" description="DUF5060" evidence="1">
    <location>
        <begin position="37"/>
        <end position="86"/>
    </location>
</feature>
<gene>
    <name evidence="2" type="ORF">S01H1_02296</name>
</gene>
<dbReference type="Gene3D" id="2.60.40.10">
    <property type="entry name" value="Immunoglobulins"/>
    <property type="match status" value="1"/>
</dbReference>
<organism evidence="2">
    <name type="scientific">marine sediment metagenome</name>
    <dbReference type="NCBI Taxonomy" id="412755"/>
    <lineage>
        <taxon>unclassified sequences</taxon>
        <taxon>metagenomes</taxon>
        <taxon>ecological metagenomes</taxon>
    </lineage>
</organism>
<dbReference type="InterPro" id="IPR013783">
    <property type="entry name" value="Ig-like_fold"/>
</dbReference>
<evidence type="ECO:0000259" key="1">
    <source>
        <dbReference type="Pfam" id="PF16586"/>
    </source>
</evidence>
<dbReference type="AlphaFoldDB" id="X0SWD9"/>
<dbReference type="InterPro" id="IPR032260">
    <property type="entry name" value="DUF5060"/>
</dbReference>